<proteinExistence type="predicted"/>
<gene>
    <name evidence="7" type="ORF">CFB84_38265</name>
</gene>
<dbReference type="InterPro" id="IPR036188">
    <property type="entry name" value="FAD/NAD-bd_sf"/>
</dbReference>
<dbReference type="InterPro" id="IPR016156">
    <property type="entry name" value="FAD/NAD-linked_Rdtase_dimer_sf"/>
</dbReference>
<dbReference type="InterPro" id="IPR050446">
    <property type="entry name" value="FAD-oxidoreductase/Apoptosis"/>
</dbReference>
<reference evidence="7 8" key="2">
    <citation type="submission" date="2017-08" db="EMBL/GenBank/DDBJ databases">
        <title>WGS of novel Burkholderia cepaca complex species.</title>
        <authorList>
            <person name="Lipuma J."/>
            <person name="Spilker T."/>
        </authorList>
    </citation>
    <scope>NUCLEOTIDE SEQUENCE [LARGE SCALE GENOMIC DNA]</scope>
    <source>
        <strain evidence="7 8">AU17325</strain>
    </source>
</reference>
<dbReference type="Pfam" id="PF14759">
    <property type="entry name" value="Reductase_C"/>
    <property type="match status" value="1"/>
</dbReference>
<dbReference type="RefSeq" id="WP_089454194.1">
    <property type="nucleotide sequence ID" value="NZ_NKFA01000032.1"/>
</dbReference>
<dbReference type="GO" id="GO:0016651">
    <property type="term" value="F:oxidoreductase activity, acting on NAD(P)H"/>
    <property type="evidence" value="ECO:0007669"/>
    <property type="project" value="TreeGrafter"/>
</dbReference>
<evidence type="ECO:0000259" key="5">
    <source>
        <dbReference type="Pfam" id="PF07992"/>
    </source>
</evidence>
<dbReference type="Gene3D" id="3.30.390.30">
    <property type="match status" value="1"/>
</dbReference>
<organism evidence="7 8">
    <name type="scientific">Burkholderia aenigmatica</name>
    <dbReference type="NCBI Taxonomy" id="2015348"/>
    <lineage>
        <taxon>Bacteria</taxon>
        <taxon>Pseudomonadati</taxon>
        <taxon>Pseudomonadota</taxon>
        <taxon>Betaproteobacteria</taxon>
        <taxon>Burkholderiales</taxon>
        <taxon>Burkholderiaceae</taxon>
        <taxon>Burkholderia</taxon>
        <taxon>Burkholderia cepacia complex</taxon>
    </lineage>
</organism>
<evidence type="ECO:0000256" key="2">
    <source>
        <dbReference type="ARBA" id="ARBA00022630"/>
    </source>
</evidence>
<name>A0A228HTW4_9BURK</name>
<evidence type="ECO:0000256" key="3">
    <source>
        <dbReference type="ARBA" id="ARBA00022827"/>
    </source>
</evidence>
<reference evidence="8" key="1">
    <citation type="submission" date="2017-06" db="EMBL/GenBank/DDBJ databases">
        <authorList>
            <person name="LiPuma J."/>
            <person name="Spilker T."/>
        </authorList>
    </citation>
    <scope>NUCLEOTIDE SEQUENCE [LARGE SCALE GENOMIC DNA]</scope>
    <source>
        <strain evidence="8">AU17325</strain>
    </source>
</reference>
<dbReference type="GO" id="GO:0005737">
    <property type="term" value="C:cytoplasm"/>
    <property type="evidence" value="ECO:0007669"/>
    <property type="project" value="TreeGrafter"/>
</dbReference>
<dbReference type="Proteomes" id="UP000214600">
    <property type="component" value="Unassembled WGS sequence"/>
</dbReference>
<dbReference type="PANTHER" id="PTHR43557:SF2">
    <property type="entry name" value="RIESKE DOMAIN-CONTAINING PROTEIN-RELATED"/>
    <property type="match status" value="1"/>
</dbReference>
<comment type="cofactor">
    <cofactor evidence="1">
        <name>FAD</name>
        <dbReference type="ChEBI" id="CHEBI:57692"/>
    </cofactor>
</comment>
<dbReference type="OrthoDB" id="9769238at2"/>
<dbReference type="AlphaFoldDB" id="A0A228HTW4"/>
<evidence type="ECO:0000313" key="8">
    <source>
        <dbReference type="Proteomes" id="UP000214600"/>
    </source>
</evidence>
<comment type="caution">
    <text evidence="7">The sequence shown here is derived from an EMBL/GenBank/DDBJ whole genome shotgun (WGS) entry which is preliminary data.</text>
</comment>
<evidence type="ECO:0000313" key="7">
    <source>
        <dbReference type="EMBL" id="OXI33578.1"/>
    </source>
</evidence>
<dbReference type="InterPro" id="IPR028202">
    <property type="entry name" value="Reductase_C"/>
</dbReference>
<dbReference type="EMBL" id="NKFA01000032">
    <property type="protein sequence ID" value="OXI33578.1"/>
    <property type="molecule type" value="Genomic_DNA"/>
</dbReference>
<accession>A0A228HTW4</accession>
<keyword evidence="4" id="KW-0560">Oxidoreductase</keyword>
<keyword evidence="2" id="KW-0285">Flavoprotein</keyword>
<feature type="domain" description="Reductase C-terminal" evidence="6">
    <location>
        <begin position="317"/>
        <end position="400"/>
    </location>
</feature>
<evidence type="ECO:0000259" key="6">
    <source>
        <dbReference type="Pfam" id="PF14759"/>
    </source>
</evidence>
<dbReference type="SUPFAM" id="SSF55424">
    <property type="entry name" value="FAD/NAD-linked reductases, dimerisation (C-terminal) domain"/>
    <property type="match status" value="1"/>
</dbReference>
<evidence type="ECO:0000256" key="1">
    <source>
        <dbReference type="ARBA" id="ARBA00001974"/>
    </source>
</evidence>
<dbReference type="SUPFAM" id="SSF51905">
    <property type="entry name" value="FAD/NAD(P)-binding domain"/>
    <property type="match status" value="2"/>
</dbReference>
<dbReference type="PRINTS" id="PR00368">
    <property type="entry name" value="FADPNR"/>
</dbReference>
<dbReference type="PRINTS" id="PR00411">
    <property type="entry name" value="PNDRDTASEI"/>
</dbReference>
<evidence type="ECO:0000256" key="4">
    <source>
        <dbReference type="ARBA" id="ARBA00023002"/>
    </source>
</evidence>
<sequence length="402" mass="43162">MNERIKRIVIAGAGQAGATVAFGLRERGFDGEIALIGEESHLPYERPQLSKEMLQPASAELRLIKAHAEFERHGIQLSLGRKVVRTDASLRRVLLDDGGAIAFDRLVIATGVNPRQLPATVADPARVRYLRTVEDARKLRVDLEGGEPIAIVGGGVIGLEVAAAARALGCQVTVIESADRLMSRSVDELVSRYLDRVHAREGVDVRYRVQVTGPFEDGRLTLSDGSSVAAHTLVAGIGVTPNTGGFDDLGITDAAGVRVDAYGQTAVDGIFAAGDIASQPAGSAFGRIETWANARDHSLNVVRNLLGESVRYESPVWFWSDQGRTNLQVVGNATCGTRVIRGDENGDAFSIFWLDEGGHVTGCSSVNSPKDMAVARRWVKQGDRVDPRHLADSGIPLRNCVL</sequence>
<dbReference type="PANTHER" id="PTHR43557">
    <property type="entry name" value="APOPTOSIS-INDUCING FACTOR 1"/>
    <property type="match status" value="1"/>
</dbReference>
<keyword evidence="3" id="KW-0274">FAD</keyword>
<dbReference type="Gene3D" id="3.50.50.60">
    <property type="entry name" value="FAD/NAD(P)-binding domain"/>
    <property type="match status" value="2"/>
</dbReference>
<protein>
    <submittedName>
        <fullName evidence="7">Pyridine nucleotide-disulfide oxidoreductase</fullName>
    </submittedName>
</protein>
<feature type="domain" description="FAD/NAD(P)-binding" evidence="5">
    <location>
        <begin position="7"/>
        <end position="297"/>
    </location>
</feature>
<dbReference type="Pfam" id="PF07992">
    <property type="entry name" value="Pyr_redox_2"/>
    <property type="match status" value="1"/>
</dbReference>
<dbReference type="InterPro" id="IPR023753">
    <property type="entry name" value="FAD/NAD-binding_dom"/>
</dbReference>